<dbReference type="PRINTS" id="PR00455">
    <property type="entry name" value="HTHTETR"/>
</dbReference>
<evidence type="ECO:0000313" key="5">
    <source>
        <dbReference type="EMBL" id="SOD64606.1"/>
    </source>
</evidence>
<protein>
    <submittedName>
        <fullName evidence="5">Transcriptional regulator, TetR family</fullName>
    </submittedName>
</protein>
<feature type="region of interest" description="Disordered" evidence="3">
    <location>
        <begin position="189"/>
        <end position="211"/>
    </location>
</feature>
<feature type="domain" description="HTH tetR-type" evidence="4">
    <location>
        <begin position="1"/>
        <end position="60"/>
    </location>
</feature>
<evidence type="ECO:0000256" key="3">
    <source>
        <dbReference type="SAM" id="MobiDB-lite"/>
    </source>
</evidence>
<dbReference type="SUPFAM" id="SSF46689">
    <property type="entry name" value="Homeodomain-like"/>
    <property type="match status" value="1"/>
</dbReference>
<dbReference type="InterPro" id="IPR001647">
    <property type="entry name" value="HTH_TetR"/>
</dbReference>
<evidence type="ECO:0000256" key="1">
    <source>
        <dbReference type="ARBA" id="ARBA00023125"/>
    </source>
</evidence>
<evidence type="ECO:0000313" key="6">
    <source>
        <dbReference type="Proteomes" id="UP000219072"/>
    </source>
</evidence>
<feature type="DNA-binding region" description="H-T-H motif" evidence="2">
    <location>
        <begin position="23"/>
        <end position="42"/>
    </location>
</feature>
<keyword evidence="6" id="KW-1185">Reference proteome</keyword>
<keyword evidence="1 2" id="KW-0238">DNA-binding</keyword>
<dbReference type="SUPFAM" id="SSF48498">
    <property type="entry name" value="Tetracyclin repressor-like, C-terminal domain"/>
    <property type="match status" value="1"/>
</dbReference>
<dbReference type="GO" id="GO:0000976">
    <property type="term" value="F:transcription cis-regulatory region binding"/>
    <property type="evidence" value="ECO:0007669"/>
    <property type="project" value="TreeGrafter"/>
</dbReference>
<dbReference type="InterPro" id="IPR050109">
    <property type="entry name" value="HTH-type_TetR-like_transc_reg"/>
</dbReference>
<dbReference type="PROSITE" id="PS50977">
    <property type="entry name" value="HTH_TETR_2"/>
    <property type="match status" value="1"/>
</dbReference>
<evidence type="ECO:0000256" key="2">
    <source>
        <dbReference type="PROSITE-ProRule" id="PRU00335"/>
    </source>
</evidence>
<dbReference type="Gene3D" id="1.10.357.10">
    <property type="entry name" value="Tetracycline Repressor, domain 2"/>
    <property type="match status" value="1"/>
</dbReference>
<dbReference type="AlphaFoldDB" id="A0A286E128"/>
<dbReference type="Pfam" id="PF00440">
    <property type="entry name" value="TetR_N"/>
    <property type="match status" value="1"/>
</dbReference>
<dbReference type="EMBL" id="OCNE01000018">
    <property type="protein sequence ID" value="SOD64606.1"/>
    <property type="molecule type" value="Genomic_DNA"/>
</dbReference>
<gene>
    <name evidence="5" type="ORF">SAMN06297387_11857</name>
</gene>
<accession>A0A286E128</accession>
<evidence type="ECO:0000259" key="4">
    <source>
        <dbReference type="PROSITE" id="PS50977"/>
    </source>
</evidence>
<dbReference type="Gene3D" id="1.10.10.60">
    <property type="entry name" value="Homeodomain-like"/>
    <property type="match status" value="1"/>
</dbReference>
<sequence length="211" mass="21385">MRRAALLDAARVLLVEGGAKALTFAALAGRTGLARSSVYEYFPSRAALVAELCANDFPLWAAEVSAAMDAADTPRAKLGAYVRAQLALATDRRHQAVVAISASELDDTTRAGIRAAHGELAELVVSVLREWGHREPATVAGLLRGVVDAAVAAATSGPGAPPPERVAELAVAFVLDGVAGVGPVAPGALDAQSARGLGDAGHREEPGGAPA</sequence>
<dbReference type="PANTHER" id="PTHR30055:SF226">
    <property type="entry name" value="HTH-TYPE TRANSCRIPTIONAL REGULATOR PKSA"/>
    <property type="match status" value="1"/>
</dbReference>
<dbReference type="InterPro" id="IPR009057">
    <property type="entry name" value="Homeodomain-like_sf"/>
</dbReference>
<dbReference type="PANTHER" id="PTHR30055">
    <property type="entry name" value="HTH-TYPE TRANSCRIPTIONAL REGULATOR RUTR"/>
    <property type="match status" value="1"/>
</dbReference>
<reference evidence="5 6" key="1">
    <citation type="submission" date="2017-09" db="EMBL/GenBank/DDBJ databases">
        <authorList>
            <person name="Ehlers B."/>
            <person name="Leendertz F.H."/>
        </authorList>
    </citation>
    <scope>NUCLEOTIDE SEQUENCE [LARGE SCALE GENOMIC DNA]</scope>
    <source>
        <strain evidence="5 6">CGMCC 4.7095</strain>
    </source>
</reference>
<dbReference type="GO" id="GO:0003700">
    <property type="term" value="F:DNA-binding transcription factor activity"/>
    <property type="evidence" value="ECO:0007669"/>
    <property type="project" value="TreeGrafter"/>
</dbReference>
<organism evidence="5 6">
    <name type="scientific">Streptomyces zhaozhouensis</name>
    <dbReference type="NCBI Taxonomy" id="1300267"/>
    <lineage>
        <taxon>Bacteria</taxon>
        <taxon>Bacillati</taxon>
        <taxon>Actinomycetota</taxon>
        <taxon>Actinomycetes</taxon>
        <taxon>Kitasatosporales</taxon>
        <taxon>Streptomycetaceae</taxon>
        <taxon>Streptomyces</taxon>
    </lineage>
</organism>
<name>A0A286E128_9ACTN</name>
<dbReference type="Proteomes" id="UP000219072">
    <property type="component" value="Unassembled WGS sequence"/>
</dbReference>
<dbReference type="InterPro" id="IPR036271">
    <property type="entry name" value="Tet_transcr_reg_TetR-rel_C_sf"/>
</dbReference>
<feature type="compositionally biased region" description="Basic and acidic residues" evidence="3">
    <location>
        <begin position="200"/>
        <end position="211"/>
    </location>
</feature>
<proteinExistence type="predicted"/>